<dbReference type="RefSeq" id="WP_015906617.1">
    <property type="nucleotide sequence ID" value="NC_012108.1"/>
</dbReference>
<name>C0QIG6_DESAH</name>
<proteinExistence type="predicted"/>
<dbReference type="Proteomes" id="UP000000442">
    <property type="component" value="Chromosome"/>
</dbReference>
<dbReference type="AlphaFoldDB" id="C0QIG6"/>
<evidence type="ECO:0000313" key="1">
    <source>
        <dbReference type="EMBL" id="ACN17910.1"/>
    </source>
</evidence>
<dbReference type="InterPro" id="IPR010775">
    <property type="entry name" value="DUF1365"/>
</dbReference>
<dbReference type="eggNOG" id="COG3496">
    <property type="taxonomic scope" value="Bacteria"/>
</dbReference>
<dbReference type="eggNOG" id="COG2230">
    <property type="taxonomic scope" value="Bacteria"/>
</dbReference>
<dbReference type="Pfam" id="PF07103">
    <property type="entry name" value="DUF1365"/>
    <property type="match status" value="1"/>
</dbReference>
<dbReference type="CDD" id="cd02440">
    <property type="entry name" value="AdoMet_MTases"/>
    <property type="match status" value="1"/>
</dbReference>
<dbReference type="InterPro" id="IPR050723">
    <property type="entry name" value="CFA/CMAS"/>
</dbReference>
<dbReference type="HOGENOM" id="CLU_406390_0_0_7"/>
<reference evidence="1 2" key="1">
    <citation type="journal article" date="2009" name="Environ. Microbiol.">
        <title>Genome sequence of Desulfobacterium autotrophicum HRM2, a marine sulfate reducer oxidizing organic carbon completely to carbon dioxide.</title>
        <authorList>
            <person name="Strittmatter A.W."/>
            <person name="Liesegang H."/>
            <person name="Rabus R."/>
            <person name="Decker I."/>
            <person name="Amann J."/>
            <person name="Andres S."/>
            <person name="Henne A."/>
            <person name="Fricke W.F."/>
            <person name="Martinez-Arias R."/>
            <person name="Bartels D."/>
            <person name="Goesmann A."/>
            <person name="Krause L."/>
            <person name="Puehler A."/>
            <person name="Klenk H.P."/>
            <person name="Richter M."/>
            <person name="Schuler M."/>
            <person name="Gloeckner F.O."/>
            <person name="Meyerdierks A."/>
            <person name="Gottschalk G."/>
            <person name="Amann R."/>
        </authorList>
    </citation>
    <scope>NUCLEOTIDE SEQUENCE [LARGE SCALE GENOMIC DNA]</scope>
    <source>
        <strain evidence="2">ATCC 43914 / DSM 3382 / HRM2</strain>
    </source>
</reference>
<dbReference type="SUPFAM" id="SSF53335">
    <property type="entry name" value="S-adenosyl-L-methionine-dependent methyltransferases"/>
    <property type="match status" value="1"/>
</dbReference>
<dbReference type="EMBL" id="CP001087">
    <property type="protein sequence ID" value="ACN17910.1"/>
    <property type="molecule type" value="Genomic_DNA"/>
</dbReference>
<dbReference type="PANTHER" id="PTHR43667:SF2">
    <property type="entry name" value="FATTY ACID C-METHYL TRANSFERASE"/>
    <property type="match status" value="1"/>
</dbReference>
<dbReference type="Pfam" id="PF02353">
    <property type="entry name" value="CMAS"/>
    <property type="match status" value="1"/>
</dbReference>
<organism evidence="1 2">
    <name type="scientific">Desulforapulum autotrophicum (strain ATCC 43914 / DSM 3382 / VKM B-1955 / HRM2)</name>
    <name type="common">Desulfobacterium autotrophicum</name>
    <dbReference type="NCBI Taxonomy" id="177437"/>
    <lineage>
        <taxon>Bacteria</taxon>
        <taxon>Pseudomonadati</taxon>
        <taxon>Thermodesulfobacteriota</taxon>
        <taxon>Desulfobacteria</taxon>
        <taxon>Desulfobacterales</taxon>
        <taxon>Desulfobacteraceae</taxon>
        <taxon>Desulforapulum</taxon>
    </lineage>
</organism>
<accession>C0QIG6</accession>
<dbReference type="STRING" id="177437.HRM2_48620"/>
<evidence type="ECO:0000313" key="2">
    <source>
        <dbReference type="Proteomes" id="UP000000442"/>
    </source>
</evidence>
<dbReference type="PANTHER" id="PTHR43667">
    <property type="entry name" value="CYCLOPROPANE-FATTY-ACYL-PHOSPHOLIPID SYNTHASE"/>
    <property type="match status" value="1"/>
</dbReference>
<protein>
    <submittedName>
        <fullName evidence="1">Cation-efflux family protein</fullName>
    </submittedName>
</protein>
<dbReference type="Gene3D" id="3.40.50.150">
    <property type="entry name" value="Vaccinia Virus protein VP39"/>
    <property type="match status" value="1"/>
</dbReference>
<gene>
    <name evidence="1" type="ordered locus">HRM2_48620</name>
</gene>
<dbReference type="OrthoDB" id="9782855at2"/>
<dbReference type="InterPro" id="IPR029063">
    <property type="entry name" value="SAM-dependent_MTases_sf"/>
</dbReference>
<dbReference type="KEGG" id="dat:HRM2_48620"/>
<keyword evidence="2" id="KW-1185">Reference proteome</keyword>
<sequence>MNSRIYIGTIEHRRHLPLVHELSYPIYMFGFDLDDLPRLNRRYPLFGYNRVGITSIHDRDYLYPGTMAMGQKIARLLDEHNIHEPIASVMMITSARYFNYVFNPVNFYYCFSRENLLIAIIAEVNNTFGERHPYVLIQNTSASNQWFARYQATKVFHVSPFNTIEGHYQFYFSAPGDRLEIRIELVQQEKKIMEAILRAHAIPLTCRNHITTLLKHPFAPHLSVPRIYSQAFKLFFHKKLPFYEKPVPGSPMTLAKQNPSFLEVLCQRLVLSLFKKIEKGCLHLTFPDHRTMILGQANSAQTADLQIRDFNFFFRIVFEAEIGLGEAYTAGEWESSDIVSLLKLFIDNRDRFSDGNMIMSYLTRIQERLAHDRRKNTVKNTPGNIAAHYDLSNGLYAVFLDEQMIYSCGLFLGKDDSLADAQARKMQRIVDQADIKPDHHVLEIGCGWGGFAVFVAGQTGCRVTGITVSKAQYDLACQRVKAAGLTDRVTILLQDYRHTRGVYDRIVSIEMIEAVGPQFLGQYFRQCNALLKPGGTMVFQAITIADERYEQYCRERDWIQKHIFPGGHLPCLKILNTTLSDKTGFKVTDIFHMGLHYATTLAHWRKRFESHGKEITGMGFDREFFRKWIYYFSICEAGFATQSTDVVQITLGR</sequence>